<dbReference type="EMBL" id="BAAAHE010000051">
    <property type="protein sequence ID" value="GAA0637027.1"/>
    <property type="molecule type" value="Genomic_DNA"/>
</dbReference>
<dbReference type="Gene3D" id="3.40.50.300">
    <property type="entry name" value="P-loop containing nucleotide triphosphate hydrolases"/>
    <property type="match status" value="1"/>
</dbReference>
<evidence type="ECO:0000256" key="1">
    <source>
        <dbReference type="ARBA" id="ARBA00005417"/>
    </source>
</evidence>
<keyword evidence="2" id="KW-0813">Transport</keyword>
<dbReference type="GO" id="GO:0005524">
    <property type="term" value="F:ATP binding"/>
    <property type="evidence" value="ECO:0007669"/>
    <property type="project" value="UniProtKB-KW"/>
</dbReference>
<evidence type="ECO:0000256" key="4">
    <source>
        <dbReference type="ARBA" id="ARBA00022840"/>
    </source>
</evidence>
<dbReference type="Pfam" id="PF00005">
    <property type="entry name" value="ABC_tran"/>
    <property type="match status" value="1"/>
</dbReference>
<dbReference type="Proteomes" id="UP001500957">
    <property type="component" value="Unassembled WGS sequence"/>
</dbReference>
<dbReference type="InterPro" id="IPR003439">
    <property type="entry name" value="ABC_transporter-like_ATP-bd"/>
</dbReference>
<comment type="caution">
    <text evidence="6">The sequence shown here is derived from an EMBL/GenBank/DDBJ whole genome shotgun (WGS) entry which is preliminary data.</text>
</comment>
<accession>A0ABP3SJX0</accession>
<evidence type="ECO:0000259" key="5">
    <source>
        <dbReference type="PROSITE" id="PS50893"/>
    </source>
</evidence>
<reference evidence="7" key="1">
    <citation type="journal article" date="2019" name="Int. J. Syst. Evol. Microbiol.">
        <title>The Global Catalogue of Microorganisms (GCM) 10K type strain sequencing project: providing services to taxonomists for standard genome sequencing and annotation.</title>
        <authorList>
            <consortium name="The Broad Institute Genomics Platform"/>
            <consortium name="The Broad Institute Genome Sequencing Center for Infectious Disease"/>
            <person name="Wu L."/>
            <person name="Ma J."/>
        </authorList>
    </citation>
    <scope>NUCLEOTIDE SEQUENCE [LARGE SCALE GENOMIC DNA]</scope>
    <source>
        <strain evidence="7">JCM 10671</strain>
    </source>
</reference>
<organism evidence="6 7">
    <name type="scientific">Sporichthya brevicatena</name>
    <dbReference type="NCBI Taxonomy" id="171442"/>
    <lineage>
        <taxon>Bacteria</taxon>
        <taxon>Bacillati</taxon>
        <taxon>Actinomycetota</taxon>
        <taxon>Actinomycetes</taxon>
        <taxon>Sporichthyales</taxon>
        <taxon>Sporichthyaceae</taxon>
        <taxon>Sporichthya</taxon>
    </lineage>
</organism>
<dbReference type="InterPro" id="IPR027417">
    <property type="entry name" value="P-loop_NTPase"/>
</dbReference>
<proteinExistence type="inferred from homology"/>
<evidence type="ECO:0000256" key="2">
    <source>
        <dbReference type="ARBA" id="ARBA00022448"/>
    </source>
</evidence>
<feature type="domain" description="ABC transporter" evidence="5">
    <location>
        <begin position="21"/>
        <end position="253"/>
    </location>
</feature>
<dbReference type="RefSeq" id="WP_344609377.1">
    <property type="nucleotide sequence ID" value="NZ_BAAAHE010000051.1"/>
</dbReference>
<dbReference type="InterPro" id="IPR050153">
    <property type="entry name" value="Metal_Ion_Import_ABC"/>
</dbReference>
<dbReference type="PROSITE" id="PS50893">
    <property type="entry name" value="ABC_TRANSPORTER_2"/>
    <property type="match status" value="1"/>
</dbReference>
<gene>
    <name evidence="6" type="ORF">GCM10009547_46700</name>
</gene>
<keyword evidence="3" id="KW-0547">Nucleotide-binding</keyword>
<keyword evidence="7" id="KW-1185">Reference proteome</keyword>
<evidence type="ECO:0000256" key="3">
    <source>
        <dbReference type="ARBA" id="ARBA00022741"/>
    </source>
</evidence>
<protein>
    <submittedName>
        <fullName evidence="6">Metal ABC transporter ATP-binding protein</fullName>
    </submittedName>
</protein>
<dbReference type="CDD" id="cd03235">
    <property type="entry name" value="ABC_Metallic_Cations"/>
    <property type="match status" value="1"/>
</dbReference>
<sequence length="273" mass="29305">MTIPAPVLPWSFNVDPVTSVLSLRDASLHFGERHLWEHLDLELVPGEFLAVLGPNGAGKTSLLRVVLGLTPLTAGEVRIAGEPVRRGHRAVGYVPQQNALSAAAGLRPRDLVRLGIDGHRWGFGGAARTRAKVDELLAAVGATSYADAPLGLLSGGEQQRVRIAQALATDPQLLLCDEPLLSLDIAHQQGVVALLDARRRRHGTAIVMVTHEINPILPYVDRVLFVAPHGVRLGTPSEILTSAVLTELYRTPVEVVRTAHGIAILGLHTLPEH</sequence>
<dbReference type="InterPro" id="IPR017871">
    <property type="entry name" value="ABC_transporter-like_CS"/>
</dbReference>
<dbReference type="PANTHER" id="PTHR42734:SF5">
    <property type="entry name" value="IRON TRANSPORT SYSTEM ATP-BINDING PROTEIN HI_0361-RELATED"/>
    <property type="match status" value="1"/>
</dbReference>
<evidence type="ECO:0000313" key="7">
    <source>
        <dbReference type="Proteomes" id="UP001500957"/>
    </source>
</evidence>
<dbReference type="PROSITE" id="PS00211">
    <property type="entry name" value="ABC_TRANSPORTER_1"/>
    <property type="match status" value="1"/>
</dbReference>
<dbReference type="SMART" id="SM00382">
    <property type="entry name" value="AAA"/>
    <property type="match status" value="1"/>
</dbReference>
<evidence type="ECO:0000313" key="6">
    <source>
        <dbReference type="EMBL" id="GAA0637027.1"/>
    </source>
</evidence>
<dbReference type="InterPro" id="IPR003593">
    <property type="entry name" value="AAA+_ATPase"/>
</dbReference>
<dbReference type="SUPFAM" id="SSF52540">
    <property type="entry name" value="P-loop containing nucleoside triphosphate hydrolases"/>
    <property type="match status" value="1"/>
</dbReference>
<dbReference type="PANTHER" id="PTHR42734">
    <property type="entry name" value="METAL TRANSPORT SYSTEM ATP-BINDING PROTEIN TM_0124-RELATED"/>
    <property type="match status" value="1"/>
</dbReference>
<name>A0ABP3SJX0_9ACTN</name>
<keyword evidence="4 6" id="KW-0067">ATP-binding</keyword>
<comment type="similarity">
    <text evidence="1">Belongs to the ABC transporter superfamily.</text>
</comment>